<reference evidence="5 6" key="1">
    <citation type="submission" date="2020-07" db="EMBL/GenBank/DDBJ databases">
        <title>Complete genome sequence of Mycolicibacterium litorale like strain isolated from cardiac implantable electronic device infection.</title>
        <authorList>
            <person name="Fukano H."/>
            <person name="Miyama H."/>
            <person name="Hoshino Y."/>
        </authorList>
    </citation>
    <scope>NUCLEOTIDE SEQUENCE [LARGE SCALE GENOMIC DNA]</scope>
    <source>
        <strain evidence="5 6">NIIDNTM18</strain>
    </source>
</reference>
<sequence length="281" mass="29952">MYERHAAGGQGDMKSFSDAVALVTGAGAGIGLAEVRQLTDRGARVCGVDIDEDAARGSGAALAIGADVSDRAAMAAAVQRCVRELGKLDLIICNAGITHPPSTLRLLEPGVAQRVFDVNLIGTLNTVLPSIEPLMATRGHIVLVSSLGWPPNIEFGAMLPAVGGVAYAASKVAVEMLGRGLRMELVDHDVSVTITYFGPVDTAMARMTLGTPQSDKAEKVRISPEEAAAQVLRAVERDKVRAIIPSRWRFLDVVRHFGVTMDNVLLRNKGQRELIRTYDSV</sequence>
<accession>A0A6S6P5Q5</accession>
<dbReference type="InterPro" id="IPR036291">
    <property type="entry name" value="NAD(P)-bd_dom_sf"/>
</dbReference>
<dbReference type="GO" id="GO:0016491">
    <property type="term" value="F:oxidoreductase activity"/>
    <property type="evidence" value="ECO:0007669"/>
    <property type="project" value="UniProtKB-KW"/>
</dbReference>
<dbReference type="SUPFAM" id="SSF51735">
    <property type="entry name" value="NAD(P)-binding Rossmann-fold domains"/>
    <property type="match status" value="1"/>
</dbReference>
<dbReference type="InterPro" id="IPR002347">
    <property type="entry name" value="SDR_fam"/>
</dbReference>
<evidence type="ECO:0000313" key="5">
    <source>
        <dbReference type="EMBL" id="BCI53452.1"/>
    </source>
</evidence>
<name>A0A6S6P5Q5_9MYCO</name>
<keyword evidence="2" id="KW-0521">NADP</keyword>
<organism evidence="5 6">
    <name type="scientific">Mycolicibacterium litorale</name>
    <dbReference type="NCBI Taxonomy" id="758802"/>
    <lineage>
        <taxon>Bacteria</taxon>
        <taxon>Bacillati</taxon>
        <taxon>Actinomycetota</taxon>
        <taxon>Actinomycetes</taxon>
        <taxon>Mycobacteriales</taxon>
        <taxon>Mycobacteriaceae</taxon>
        <taxon>Mycolicibacterium</taxon>
    </lineage>
</organism>
<gene>
    <name evidence="5" type="ORF">NIIDNTM18_27300</name>
</gene>
<protein>
    <submittedName>
        <fullName evidence="5">Short-chain dehydrogenase</fullName>
    </submittedName>
</protein>
<evidence type="ECO:0000256" key="3">
    <source>
        <dbReference type="ARBA" id="ARBA00023002"/>
    </source>
</evidence>
<dbReference type="PANTHER" id="PTHR43391">
    <property type="entry name" value="RETINOL DEHYDROGENASE-RELATED"/>
    <property type="match status" value="1"/>
</dbReference>
<dbReference type="PANTHER" id="PTHR43391:SF14">
    <property type="entry name" value="DEHYDROGENASE_REDUCTASE SDR FAMILY PROTEIN 7-LIKE"/>
    <property type="match status" value="1"/>
</dbReference>
<dbReference type="Pfam" id="PF00106">
    <property type="entry name" value="adh_short"/>
    <property type="match status" value="1"/>
</dbReference>
<dbReference type="Gene3D" id="3.40.50.720">
    <property type="entry name" value="NAD(P)-binding Rossmann-like Domain"/>
    <property type="match status" value="1"/>
</dbReference>
<evidence type="ECO:0000256" key="2">
    <source>
        <dbReference type="ARBA" id="ARBA00022857"/>
    </source>
</evidence>
<proteinExistence type="inferred from homology"/>
<evidence type="ECO:0000256" key="1">
    <source>
        <dbReference type="ARBA" id="ARBA00006484"/>
    </source>
</evidence>
<comment type="similarity">
    <text evidence="1 4">Belongs to the short-chain dehydrogenases/reductases (SDR) family.</text>
</comment>
<dbReference type="CDD" id="cd05233">
    <property type="entry name" value="SDR_c"/>
    <property type="match status" value="1"/>
</dbReference>
<dbReference type="PRINTS" id="PR00080">
    <property type="entry name" value="SDRFAMILY"/>
</dbReference>
<evidence type="ECO:0000313" key="6">
    <source>
        <dbReference type="Proteomes" id="UP000515734"/>
    </source>
</evidence>
<keyword evidence="3" id="KW-0560">Oxidoreductase</keyword>
<dbReference type="AlphaFoldDB" id="A0A6S6P5Q5"/>
<dbReference type="Proteomes" id="UP000515734">
    <property type="component" value="Chromosome"/>
</dbReference>
<dbReference type="EMBL" id="AP023287">
    <property type="protein sequence ID" value="BCI53452.1"/>
    <property type="molecule type" value="Genomic_DNA"/>
</dbReference>
<evidence type="ECO:0000256" key="4">
    <source>
        <dbReference type="RuleBase" id="RU000363"/>
    </source>
</evidence>
<dbReference type="PRINTS" id="PR00081">
    <property type="entry name" value="GDHRDH"/>
</dbReference>